<accession>A0A0G1MNP1</accession>
<organism evidence="2 3">
    <name type="scientific">Candidatus Woesebacteria bacterium GW2011_GWB1_45_5</name>
    <dbReference type="NCBI Taxonomy" id="1618581"/>
    <lineage>
        <taxon>Bacteria</taxon>
        <taxon>Candidatus Woeseibacteriota</taxon>
    </lineage>
</organism>
<sequence length="167" mass="19988">MKFLPLWNRKLVLIARKPMQDTTNLWKFSPSPMKMKMDLENQLLEIDPEEFPIMEFKSVQDFEQWMEARAGRLATGTYYLTTQMLAVFQKKSRIDRRTGRKKRGRPARQPKRSRIAVQNVVAKFSVEDGRIVKTHEWKAPRKYAPYLRTRYELIQQINENKTLRGER</sequence>
<reference evidence="2 3" key="1">
    <citation type="journal article" date="2015" name="Nature">
        <title>rRNA introns, odd ribosomes, and small enigmatic genomes across a large radiation of phyla.</title>
        <authorList>
            <person name="Brown C.T."/>
            <person name="Hug L.A."/>
            <person name="Thomas B.C."/>
            <person name="Sharon I."/>
            <person name="Castelle C.J."/>
            <person name="Singh A."/>
            <person name="Wilkins M.J."/>
            <person name="Williams K.H."/>
            <person name="Banfield J.F."/>
        </authorList>
    </citation>
    <scope>NUCLEOTIDE SEQUENCE [LARGE SCALE GENOMIC DNA]</scope>
</reference>
<evidence type="ECO:0000313" key="3">
    <source>
        <dbReference type="Proteomes" id="UP000034329"/>
    </source>
</evidence>
<protein>
    <submittedName>
        <fullName evidence="2">Uncharacterized protein</fullName>
    </submittedName>
</protein>
<dbReference type="AlphaFoldDB" id="A0A0G1MNP1"/>
<evidence type="ECO:0000313" key="2">
    <source>
        <dbReference type="EMBL" id="KKU09981.1"/>
    </source>
</evidence>
<evidence type="ECO:0000256" key="1">
    <source>
        <dbReference type="SAM" id="MobiDB-lite"/>
    </source>
</evidence>
<dbReference type="Proteomes" id="UP000034329">
    <property type="component" value="Unassembled WGS sequence"/>
</dbReference>
<proteinExistence type="predicted"/>
<gene>
    <name evidence="2" type="ORF">UX13_C0024G0003</name>
</gene>
<feature type="region of interest" description="Disordered" evidence="1">
    <location>
        <begin position="94"/>
        <end position="113"/>
    </location>
</feature>
<name>A0A0G1MNP1_9BACT</name>
<comment type="caution">
    <text evidence="2">The sequence shown here is derived from an EMBL/GenBank/DDBJ whole genome shotgun (WGS) entry which is preliminary data.</text>
</comment>
<dbReference type="EMBL" id="LCLA01000024">
    <property type="protein sequence ID" value="KKU09981.1"/>
    <property type="molecule type" value="Genomic_DNA"/>
</dbReference>